<evidence type="ECO:0000313" key="1">
    <source>
        <dbReference type="EMBL" id="SVD47892.1"/>
    </source>
</evidence>
<protein>
    <submittedName>
        <fullName evidence="1">Uncharacterized protein</fullName>
    </submittedName>
</protein>
<gene>
    <name evidence="1" type="ORF">METZ01_LOCUS400746</name>
</gene>
<reference evidence="1" key="1">
    <citation type="submission" date="2018-05" db="EMBL/GenBank/DDBJ databases">
        <authorList>
            <person name="Lanie J.A."/>
            <person name="Ng W.-L."/>
            <person name="Kazmierczak K.M."/>
            <person name="Andrzejewski T.M."/>
            <person name="Davidsen T.M."/>
            <person name="Wayne K.J."/>
            <person name="Tettelin H."/>
            <person name="Glass J.I."/>
            <person name="Rusch D."/>
            <person name="Podicherti R."/>
            <person name="Tsui H.-C.T."/>
            <person name="Winkler M.E."/>
        </authorList>
    </citation>
    <scope>NUCLEOTIDE SEQUENCE</scope>
</reference>
<organism evidence="1">
    <name type="scientific">marine metagenome</name>
    <dbReference type="NCBI Taxonomy" id="408172"/>
    <lineage>
        <taxon>unclassified sequences</taxon>
        <taxon>metagenomes</taxon>
        <taxon>ecological metagenomes</taxon>
    </lineage>
</organism>
<name>A0A382VMZ0_9ZZZZ</name>
<feature type="non-terminal residue" evidence="1">
    <location>
        <position position="1"/>
    </location>
</feature>
<proteinExistence type="predicted"/>
<accession>A0A382VMZ0</accession>
<dbReference type="AlphaFoldDB" id="A0A382VMZ0"/>
<sequence>VIDDDQSVNVVSFRNNHLANCFKHQLKRPKDFDVKR</sequence>
<dbReference type="EMBL" id="UINC01153270">
    <property type="protein sequence ID" value="SVD47892.1"/>
    <property type="molecule type" value="Genomic_DNA"/>
</dbReference>